<feature type="transmembrane region" description="Helical" evidence="5">
    <location>
        <begin position="7"/>
        <end position="35"/>
    </location>
</feature>
<name>A0A562RQR8_9BACT</name>
<gene>
    <name evidence="6" type="ORF">LZ24_02246</name>
</gene>
<keyword evidence="2 5" id="KW-0812">Transmembrane</keyword>
<evidence type="ECO:0000313" key="7">
    <source>
        <dbReference type="Proteomes" id="UP000318307"/>
    </source>
</evidence>
<dbReference type="PANTHER" id="PTHR43483">
    <property type="entry name" value="MEMBRANE TRANSPORTER PROTEIN HI_0806-RELATED"/>
    <property type="match status" value="1"/>
</dbReference>
<dbReference type="AlphaFoldDB" id="A0A562RQR8"/>
<proteinExistence type="inferred from homology"/>
<reference evidence="6 7" key="1">
    <citation type="submission" date="2019-07" db="EMBL/GenBank/DDBJ databases">
        <title>Genome sequencing of 100 strains of the haloalkaliphilic chemolithoautotrophic sulfur-oxidizing bacterium Thioalkalivibrio.</title>
        <authorList>
            <person name="Muyzer G."/>
        </authorList>
    </citation>
    <scope>NUCLEOTIDE SEQUENCE [LARGE SCALE GENOMIC DNA]</scope>
    <source>
        <strain evidence="6 7">ASO4-4</strain>
    </source>
</reference>
<evidence type="ECO:0000256" key="4">
    <source>
        <dbReference type="ARBA" id="ARBA00023136"/>
    </source>
</evidence>
<organism evidence="6 7">
    <name type="scientific">Desulfobotulus alkaliphilus</name>
    <dbReference type="NCBI Taxonomy" id="622671"/>
    <lineage>
        <taxon>Bacteria</taxon>
        <taxon>Pseudomonadati</taxon>
        <taxon>Thermodesulfobacteriota</taxon>
        <taxon>Desulfobacteria</taxon>
        <taxon>Desulfobacterales</taxon>
        <taxon>Desulfobacteraceae</taxon>
        <taxon>Desulfobotulus</taxon>
    </lineage>
</organism>
<feature type="transmembrane region" description="Helical" evidence="5">
    <location>
        <begin position="81"/>
        <end position="100"/>
    </location>
</feature>
<keyword evidence="4 5" id="KW-0472">Membrane</keyword>
<dbReference type="OrthoDB" id="457670at2"/>
<dbReference type="RefSeq" id="WP_144685366.1">
    <property type="nucleotide sequence ID" value="NZ_VLLC01000017.1"/>
</dbReference>
<sequence>MIETFLLYMALGAVAGVLAGLLGIGGGLVVVPMLVFALPAQGVDAAVLMQIALGTSMAAIIFTATSSLKAHHQRGAVRWDVVIRISPGIVVGTFFGAMVASRMPTHTLKVIFIVFLYYVAAQMFLNKKPKPSRRLPGSAGMFGAGCTIGSMSSFVGIGGGTLSVPFMTWCNIPFHTVIGTSAAIGLPIALAGTAGYVVGGLGNDMLPPLSLGFVYGPALLGIVGASVLTAPLGAKLAHSLPVDRLKRFFAILLLVVATRMLLGLF</sequence>
<evidence type="ECO:0000256" key="1">
    <source>
        <dbReference type="ARBA" id="ARBA00004141"/>
    </source>
</evidence>
<evidence type="ECO:0000256" key="5">
    <source>
        <dbReference type="RuleBase" id="RU363041"/>
    </source>
</evidence>
<feature type="transmembrane region" description="Helical" evidence="5">
    <location>
        <begin position="245"/>
        <end position="262"/>
    </location>
</feature>
<feature type="transmembrane region" description="Helical" evidence="5">
    <location>
        <begin position="177"/>
        <end position="199"/>
    </location>
</feature>
<feature type="transmembrane region" description="Helical" evidence="5">
    <location>
        <begin position="137"/>
        <end position="157"/>
    </location>
</feature>
<keyword evidence="5" id="KW-1003">Cell membrane</keyword>
<dbReference type="EMBL" id="VLLC01000017">
    <property type="protein sequence ID" value="TWI70676.1"/>
    <property type="molecule type" value="Genomic_DNA"/>
</dbReference>
<feature type="transmembrane region" description="Helical" evidence="5">
    <location>
        <begin position="211"/>
        <end position="233"/>
    </location>
</feature>
<comment type="caution">
    <text evidence="6">The sequence shown here is derived from an EMBL/GenBank/DDBJ whole genome shotgun (WGS) entry which is preliminary data.</text>
</comment>
<evidence type="ECO:0000256" key="3">
    <source>
        <dbReference type="ARBA" id="ARBA00022989"/>
    </source>
</evidence>
<comment type="similarity">
    <text evidence="5">Belongs to the 4-toluene sulfonate uptake permease (TSUP) (TC 2.A.102) family.</text>
</comment>
<accession>A0A562RQR8</accession>
<feature type="transmembrane region" description="Helical" evidence="5">
    <location>
        <begin position="47"/>
        <end position="69"/>
    </location>
</feature>
<dbReference type="PANTHER" id="PTHR43483:SF3">
    <property type="entry name" value="MEMBRANE TRANSPORTER PROTEIN HI_0806-RELATED"/>
    <property type="match status" value="1"/>
</dbReference>
<keyword evidence="3 5" id="KW-1133">Transmembrane helix</keyword>
<feature type="transmembrane region" description="Helical" evidence="5">
    <location>
        <begin position="106"/>
        <end position="125"/>
    </location>
</feature>
<dbReference type="Pfam" id="PF01925">
    <property type="entry name" value="TauE"/>
    <property type="match status" value="1"/>
</dbReference>
<dbReference type="GO" id="GO:0005886">
    <property type="term" value="C:plasma membrane"/>
    <property type="evidence" value="ECO:0007669"/>
    <property type="project" value="UniProtKB-SubCell"/>
</dbReference>
<dbReference type="InterPro" id="IPR002781">
    <property type="entry name" value="TM_pro_TauE-like"/>
</dbReference>
<evidence type="ECO:0000313" key="6">
    <source>
        <dbReference type="EMBL" id="TWI70676.1"/>
    </source>
</evidence>
<evidence type="ECO:0000256" key="2">
    <source>
        <dbReference type="ARBA" id="ARBA00022692"/>
    </source>
</evidence>
<dbReference type="Proteomes" id="UP000318307">
    <property type="component" value="Unassembled WGS sequence"/>
</dbReference>
<protein>
    <recommendedName>
        <fullName evidence="5">Probable membrane transporter protein</fullName>
    </recommendedName>
</protein>
<comment type="subcellular location">
    <subcellularLocation>
        <location evidence="5">Cell membrane</location>
        <topology evidence="5">Multi-pass membrane protein</topology>
    </subcellularLocation>
    <subcellularLocation>
        <location evidence="1">Membrane</location>
        <topology evidence="1">Multi-pass membrane protein</topology>
    </subcellularLocation>
</comment>
<keyword evidence="7" id="KW-1185">Reference proteome</keyword>